<dbReference type="EMBL" id="JAQJJC010000018">
    <property type="protein sequence ID" value="MDN5114989.1"/>
    <property type="molecule type" value="Genomic_DNA"/>
</dbReference>
<dbReference type="InterPro" id="IPR036388">
    <property type="entry name" value="WH-like_DNA-bd_sf"/>
</dbReference>
<dbReference type="AlphaFoldDB" id="A0AAW7Q678"/>
<dbReference type="SUPFAM" id="SSF46785">
    <property type="entry name" value="Winged helix' DNA-binding domain"/>
    <property type="match status" value="1"/>
</dbReference>
<evidence type="ECO:0000313" key="5">
    <source>
        <dbReference type="EMBL" id="MDN5114989.1"/>
    </source>
</evidence>
<feature type="domain" description="HTH hxlR-type" evidence="4">
    <location>
        <begin position="11"/>
        <end position="109"/>
    </location>
</feature>
<dbReference type="PROSITE" id="PS51118">
    <property type="entry name" value="HTH_HXLR"/>
    <property type="match status" value="1"/>
</dbReference>
<dbReference type="RefSeq" id="WP_301343292.1">
    <property type="nucleotide sequence ID" value="NZ_JAQJJC010000018.1"/>
</dbReference>
<dbReference type="Pfam" id="PF01638">
    <property type="entry name" value="HxlR"/>
    <property type="match status" value="1"/>
</dbReference>
<dbReference type="Gene3D" id="1.10.10.10">
    <property type="entry name" value="Winged helix-like DNA-binding domain superfamily/Winged helix DNA-binding domain"/>
    <property type="match status" value="1"/>
</dbReference>
<sequence length="176" mass="20350">MERKSFKDMECPIAQALEHVGEWWSILIIREAFYGAKRFDEFQQGLEGIAPNTLTRRLKSMVEKGLLQKVQYSQRPVRYEYILTECGRSFYPIMTMLLDWSNKYFAKDGIKIQLENIKTKKIAIPFIGDKNTGLEMNLEDYRIVAGPNASDKLCDKINSQVGLNKLTKSSKKNTEI</sequence>
<dbReference type="Proteomes" id="UP001170713">
    <property type="component" value="Unassembled WGS sequence"/>
</dbReference>
<evidence type="ECO:0000256" key="1">
    <source>
        <dbReference type="ARBA" id="ARBA00023015"/>
    </source>
</evidence>
<keyword evidence="3" id="KW-0804">Transcription</keyword>
<evidence type="ECO:0000256" key="2">
    <source>
        <dbReference type="ARBA" id="ARBA00023125"/>
    </source>
</evidence>
<evidence type="ECO:0000256" key="3">
    <source>
        <dbReference type="ARBA" id="ARBA00023163"/>
    </source>
</evidence>
<keyword evidence="2" id="KW-0238">DNA-binding</keyword>
<dbReference type="InterPro" id="IPR002577">
    <property type="entry name" value="HTH_HxlR"/>
</dbReference>
<evidence type="ECO:0000259" key="4">
    <source>
        <dbReference type="PROSITE" id="PS51118"/>
    </source>
</evidence>
<accession>A0AAW7Q678</accession>
<comment type="caution">
    <text evidence="5">The sequence shown here is derived from an EMBL/GenBank/DDBJ whole genome shotgun (WGS) entry which is preliminary data.</text>
</comment>
<gene>
    <name evidence="5" type="ORF">PJV88_10145</name>
</gene>
<name>A0AAW7Q678_9BACT</name>
<reference evidence="5" key="1">
    <citation type="journal article" date="2023" name="Microorganisms">
        <title>Genomic Characterization of Arcobacter butzleri Strains Isolated from Various Sources in Lithuania.</title>
        <authorList>
            <person name="Uljanovas D."/>
            <person name="Golz G."/>
            <person name="Fleischmann S."/>
            <person name="Kudirkiene E."/>
            <person name="Kasetiene N."/>
            <person name="Grineviciene A."/>
            <person name="Tamuleviciene E."/>
            <person name="Aksomaitiene J."/>
            <person name="Alter T."/>
            <person name="Malakauskas M."/>
        </authorList>
    </citation>
    <scope>NUCLEOTIDE SEQUENCE</scope>
    <source>
        <strain evidence="5">W48</strain>
    </source>
</reference>
<protein>
    <submittedName>
        <fullName evidence="5">Helix-turn-helix domain-containing protein</fullName>
    </submittedName>
</protein>
<organism evidence="5 6">
    <name type="scientific">Aliarcobacter butzleri</name>
    <dbReference type="NCBI Taxonomy" id="28197"/>
    <lineage>
        <taxon>Bacteria</taxon>
        <taxon>Pseudomonadati</taxon>
        <taxon>Campylobacterota</taxon>
        <taxon>Epsilonproteobacteria</taxon>
        <taxon>Campylobacterales</taxon>
        <taxon>Arcobacteraceae</taxon>
        <taxon>Aliarcobacter</taxon>
    </lineage>
</organism>
<dbReference type="InterPro" id="IPR036390">
    <property type="entry name" value="WH_DNA-bd_sf"/>
</dbReference>
<dbReference type="PANTHER" id="PTHR33204">
    <property type="entry name" value="TRANSCRIPTIONAL REGULATOR, MARR FAMILY"/>
    <property type="match status" value="1"/>
</dbReference>
<reference evidence="5" key="2">
    <citation type="submission" date="2023-01" db="EMBL/GenBank/DDBJ databases">
        <authorList>
            <person name="Uljanovas D."/>
        </authorList>
    </citation>
    <scope>NUCLEOTIDE SEQUENCE</scope>
    <source>
        <strain evidence="5">W48</strain>
    </source>
</reference>
<proteinExistence type="predicted"/>
<keyword evidence="1" id="KW-0805">Transcription regulation</keyword>
<dbReference type="GO" id="GO:0003677">
    <property type="term" value="F:DNA binding"/>
    <property type="evidence" value="ECO:0007669"/>
    <property type="project" value="UniProtKB-KW"/>
</dbReference>
<evidence type="ECO:0000313" key="6">
    <source>
        <dbReference type="Proteomes" id="UP001170713"/>
    </source>
</evidence>
<dbReference type="PANTHER" id="PTHR33204:SF17">
    <property type="entry name" value="TRANSCRIPTIONAL REGULATORY PROTEIN"/>
    <property type="match status" value="1"/>
</dbReference>